<dbReference type="Proteomes" id="UP000789570">
    <property type="component" value="Unassembled WGS sequence"/>
</dbReference>
<sequence length="95" mass="10221">LDPKSEAPDSNAKETPISKKSNGLDSERSPASNAPDSNAKETSASKISNGKFISYHPISFNIQLNDFPNKNLVALDSDLPTPIDLDLEKTPTLPN</sequence>
<protein>
    <submittedName>
        <fullName evidence="2">17414_t:CDS:1</fullName>
    </submittedName>
</protein>
<name>A0A9N9IDZ6_9GLOM</name>
<evidence type="ECO:0000256" key="1">
    <source>
        <dbReference type="SAM" id="MobiDB-lite"/>
    </source>
</evidence>
<gene>
    <name evidence="2" type="ORF">FCALED_LOCUS15107</name>
</gene>
<evidence type="ECO:0000313" key="3">
    <source>
        <dbReference type="Proteomes" id="UP000789570"/>
    </source>
</evidence>
<feature type="non-terminal residue" evidence="2">
    <location>
        <position position="95"/>
    </location>
</feature>
<comment type="caution">
    <text evidence="2">The sequence shown here is derived from an EMBL/GenBank/DDBJ whole genome shotgun (WGS) entry which is preliminary data.</text>
</comment>
<feature type="compositionally biased region" description="Polar residues" evidence="1">
    <location>
        <begin position="18"/>
        <end position="48"/>
    </location>
</feature>
<evidence type="ECO:0000313" key="2">
    <source>
        <dbReference type="EMBL" id="CAG8732991.1"/>
    </source>
</evidence>
<feature type="non-terminal residue" evidence="2">
    <location>
        <position position="1"/>
    </location>
</feature>
<feature type="region of interest" description="Disordered" evidence="1">
    <location>
        <begin position="1"/>
        <end position="48"/>
    </location>
</feature>
<accession>A0A9N9IDZ6</accession>
<dbReference type="EMBL" id="CAJVPQ010012750">
    <property type="protein sequence ID" value="CAG8732991.1"/>
    <property type="molecule type" value="Genomic_DNA"/>
</dbReference>
<organism evidence="2 3">
    <name type="scientific">Funneliformis caledonium</name>
    <dbReference type="NCBI Taxonomy" id="1117310"/>
    <lineage>
        <taxon>Eukaryota</taxon>
        <taxon>Fungi</taxon>
        <taxon>Fungi incertae sedis</taxon>
        <taxon>Mucoromycota</taxon>
        <taxon>Glomeromycotina</taxon>
        <taxon>Glomeromycetes</taxon>
        <taxon>Glomerales</taxon>
        <taxon>Glomeraceae</taxon>
        <taxon>Funneliformis</taxon>
    </lineage>
</organism>
<reference evidence="2" key="1">
    <citation type="submission" date="2021-06" db="EMBL/GenBank/DDBJ databases">
        <authorList>
            <person name="Kallberg Y."/>
            <person name="Tangrot J."/>
            <person name="Rosling A."/>
        </authorList>
    </citation>
    <scope>NUCLEOTIDE SEQUENCE</scope>
    <source>
        <strain evidence="2">UK204</strain>
    </source>
</reference>
<keyword evidence="3" id="KW-1185">Reference proteome</keyword>
<proteinExistence type="predicted"/>
<dbReference type="AlphaFoldDB" id="A0A9N9IDZ6"/>